<accession>L1KZY4</accession>
<dbReference type="Proteomes" id="UP000010411">
    <property type="component" value="Unassembled WGS sequence"/>
</dbReference>
<protein>
    <submittedName>
        <fullName evidence="2">DNA-formamidopyrimidine glycosylase</fullName>
        <ecNumber evidence="2">3.2.2.23</ecNumber>
    </submittedName>
</protein>
<dbReference type="EMBL" id="AEJC01000247">
    <property type="protein sequence ID" value="EKX66114.1"/>
    <property type="molecule type" value="Genomic_DNA"/>
</dbReference>
<organism evidence="2 3">
    <name type="scientific">Streptomyces ipomoeae 91-03</name>
    <dbReference type="NCBI Taxonomy" id="698759"/>
    <lineage>
        <taxon>Bacteria</taxon>
        <taxon>Bacillati</taxon>
        <taxon>Actinomycetota</taxon>
        <taxon>Actinomycetes</taxon>
        <taxon>Kitasatosporales</taxon>
        <taxon>Streptomycetaceae</taxon>
        <taxon>Streptomyces</taxon>
    </lineage>
</organism>
<name>L1KZY4_9ACTN</name>
<keyword evidence="3" id="KW-1185">Reference proteome</keyword>
<feature type="non-terminal residue" evidence="2">
    <location>
        <position position="20"/>
    </location>
</feature>
<keyword evidence="2" id="KW-0326">Glycosidase</keyword>
<gene>
    <name evidence="2" type="primary">mutM</name>
    <name evidence="2" type="ORF">STRIP9103_07091</name>
</gene>
<reference evidence="2 3" key="1">
    <citation type="submission" date="2012-11" db="EMBL/GenBank/DDBJ databases">
        <authorList>
            <person name="Huguet-Tapia J.C."/>
            <person name="Durkin A.S."/>
            <person name="Pettis G.S."/>
            <person name="Badger J.H."/>
        </authorList>
    </citation>
    <scope>NUCLEOTIDE SEQUENCE [LARGE SCALE GENOMIC DNA]</scope>
    <source>
        <strain evidence="2 3">91-03</strain>
    </source>
</reference>
<proteinExistence type="predicted"/>
<evidence type="ECO:0000256" key="1">
    <source>
        <dbReference type="SAM" id="MobiDB-lite"/>
    </source>
</evidence>
<dbReference type="AlphaFoldDB" id="L1KZY4"/>
<evidence type="ECO:0000313" key="2">
    <source>
        <dbReference type="EMBL" id="EKX66114.1"/>
    </source>
</evidence>
<dbReference type="EC" id="3.2.2.23" evidence="2"/>
<evidence type="ECO:0000313" key="3">
    <source>
        <dbReference type="Proteomes" id="UP000010411"/>
    </source>
</evidence>
<feature type="region of interest" description="Disordered" evidence="1">
    <location>
        <begin position="1"/>
        <end position="20"/>
    </location>
</feature>
<keyword evidence="2" id="KW-0378">Hydrolase</keyword>
<comment type="caution">
    <text evidence="2">The sequence shown here is derived from an EMBL/GenBank/DDBJ whole genome shotgun (WGS) entry which is preliminary data.</text>
</comment>
<dbReference type="GO" id="GO:0008534">
    <property type="term" value="F:oxidized purine nucleobase lesion DNA N-glycosylase activity"/>
    <property type="evidence" value="ECO:0007669"/>
    <property type="project" value="UniProtKB-EC"/>
</dbReference>
<sequence>MRARGRGCRAGAGASWLVTQ</sequence>